<feature type="transmembrane region" description="Helical" evidence="1">
    <location>
        <begin position="144"/>
        <end position="163"/>
    </location>
</feature>
<keyword evidence="4" id="KW-1185">Reference proteome</keyword>
<dbReference type="RefSeq" id="WP_386673099.1">
    <property type="nucleotide sequence ID" value="NZ_JBHLTG010000006.1"/>
</dbReference>
<keyword evidence="1" id="KW-0812">Transmembrane</keyword>
<evidence type="ECO:0000259" key="2">
    <source>
        <dbReference type="Pfam" id="PF10708"/>
    </source>
</evidence>
<feature type="transmembrane region" description="Helical" evidence="1">
    <location>
        <begin position="175"/>
        <end position="201"/>
    </location>
</feature>
<organism evidence="3 4">
    <name type="scientific">Lysobacter korlensis</name>
    <dbReference type="NCBI Taxonomy" id="553636"/>
    <lineage>
        <taxon>Bacteria</taxon>
        <taxon>Pseudomonadati</taxon>
        <taxon>Pseudomonadota</taxon>
        <taxon>Gammaproteobacteria</taxon>
        <taxon>Lysobacterales</taxon>
        <taxon>Lysobacteraceae</taxon>
        <taxon>Lysobacter</taxon>
    </lineage>
</organism>
<proteinExistence type="predicted"/>
<dbReference type="Pfam" id="PF10708">
    <property type="entry name" value="DUF2510"/>
    <property type="match status" value="1"/>
</dbReference>
<evidence type="ECO:0000256" key="1">
    <source>
        <dbReference type="SAM" id="Phobius"/>
    </source>
</evidence>
<comment type="caution">
    <text evidence="3">The sequence shown here is derived from an EMBL/GenBank/DDBJ whole genome shotgun (WGS) entry which is preliminary data.</text>
</comment>
<keyword evidence="1" id="KW-1133">Transmembrane helix</keyword>
<feature type="domain" description="DUF2510" evidence="2">
    <location>
        <begin position="11"/>
        <end position="43"/>
    </location>
</feature>
<protein>
    <submittedName>
        <fullName evidence="3">DUF2510 domain-containing protein</fullName>
    </submittedName>
</protein>
<keyword evidence="1" id="KW-0472">Membrane</keyword>
<dbReference type="EMBL" id="JBHLTG010000006">
    <property type="protein sequence ID" value="MFC0680934.1"/>
    <property type="molecule type" value="Genomic_DNA"/>
</dbReference>
<evidence type="ECO:0000313" key="4">
    <source>
        <dbReference type="Proteomes" id="UP001589896"/>
    </source>
</evidence>
<evidence type="ECO:0000313" key="3">
    <source>
        <dbReference type="EMBL" id="MFC0680934.1"/>
    </source>
</evidence>
<reference evidence="3 4" key="1">
    <citation type="submission" date="2024-09" db="EMBL/GenBank/DDBJ databases">
        <authorList>
            <person name="Sun Q."/>
            <person name="Mori K."/>
        </authorList>
    </citation>
    <scope>NUCLEOTIDE SEQUENCE [LARGE SCALE GENOMIC DNA]</scope>
    <source>
        <strain evidence="3 4">KCTC 23076</strain>
    </source>
</reference>
<dbReference type="InterPro" id="IPR018929">
    <property type="entry name" value="DUF2510"/>
</dbReference>
<sequence length="213" mass="23421">MTNPETPNPPAGWYPDPEGLQRQRWWDGQRWTADVAPLSAPQPYTGARPQLTAPAGTDWNTPWIWLVLFLPLLPAIPLLFVDWSALTAIDPNTLESDLDRQFAVYTSPAYLASVLGGWLAWGLAVVFAYLDFKTLRDRGVPSPFHWAWAFLSSVVYAIGRGVVTNRRMGKGMVVVWVAVGLIVLGIALGFTIAAMVIGSVFSQLPELSELPTS</sequence>
<dbReference type="Proteomes" id="UP001589896">
    <property type="component" value="Unassembled WGS sequence"/>
</dbReference>
<feature type="transmembrane region" description="Helical" evidence="1">
    <location>
        <begin position="110"/>
        <end position="132"/>
    </location>
</feature>
<gene>
    <name evidence="3" type="ORF">ACFFGH_24150</name>
</gene>
<name>A0ABV6RWG7_9GAMM</name>
<accession>A0ABV6RWG7</accession>
<feature type="transmembrane region" description="Helical" evidence="1">
    <location>
        <begin position="63"/>
        <end position="89"/>
    </location>
</feature>